<gene>
    <name evidence="4" type="primary">brxL</name>
    <name evidence="4" type="ORF">FYJ68_09130</name>
</gene>
<dbReference type="InterPro" id="IPR014061">
    <property type="entry name" value="BrxL-like"/>
</dbReference>
<dbReference type="NCBIfam" id="TIGR02688">
    <property type="entry name" value="BREX system Lon protease-like protein BrxL"/>
    <property type="match status" value="1"/>
</dbReference>
<evidence type="ECO:0000259" key="3">
    <source>
        <dbReference type="Pfam" id="PF20442"/>
    </source>
</evidence>
<protein>
    <submittedName>
        <fullName evidence="4">BREX system Lon protease-like protein BrxL</fullName>
    </submittedName>
</protein>
<dbReference type="GO" id="GO:0006508">
    <property type="term" value="P:proteolysis"/>
    <property type="evidence" value="ECO:0007669"/>
    <property type="project" value="UniProtKB-KW"/>
</dbReference>
<dbReference type="RefSeq" id="WP_326832309.1">
    <property type="nucleotide sequence ID" value="NZ_VUNC01000008.1"/>
</dbReference>
<dbReference type="InterPro" id="IPR046838">
    <property type="entry name" value="BrxL_N"/>
</dbReference>
<proteinExistence type="predicted"/>
<dbReference type="GO" id="GO:0008233">
    <property type="term" value="F:peptidase activity"/>
    <property type="evidence" value="ECO:0007669"/>
    <property type="project" value="UniProtKB-KW"/>
</dbReference>
<feature type="domain" description="BREX system Lon protease-like BrxL N-terminal" evidence="3">
    <location>
        <begin position="11"/>
        <end position="141"/>
    </location>
</feature>
<dbReference type="EMBL" id="VUNC01000008">
    <property type="protein sequence ID" value="MST73263.1"/>
    <property type="molecule type" value="Genomic_DNA"/>
</dbReference>
<sequence length="724" mass="82038">MNSLDTKLNDVFPGYVVRKDLVKLVRGNAAVPSYVLEYLLGQNCATDDEEEIQAGVERVRDILAKHYVQRAEAGAIRSDIKQTGFQRVIDKVSVDLVEKRDAYEATFENLGISHVLVTADTVKRNRRLLVSGVWCIADLSYSANEAKDESPYILKSLKPIQMARFDLDGYVDGRRQFSAGEWIDVLIRSIGLDPAQLGERAKLFQLTRLIPYCERNYNLVELGPKGTGKSHVFSEFSPHGILISGGEVTPAKLFVNNSNGKIGLVGFWDCVAFDEFAGKNKRPKPDIVDILKNYMANKSFSRGIEQITAEASLAFVGNTSHDVGYMINQTDLFEDLPAVYHDSAFIDRIHAYIPGWEVDIIRGDMFSSSYGFIVDYLAEALRALRNLDYSGLYRERFELSDDLSTRDRDGILKTYSGLMKIIFPGKDATAEEEAKILEFAMELRKRVKDQLYRIDETFVRVHFCYRPKGGEWHVVATLEETDYPKTYHSRDRVPLDGETVAPAAKAAECASFASDDQAAGDAEESRALLGEDASAASVAASASTPTETSSSQAPADSRLFEGHKEFRENQRGVSYETLLGPYLDGVREVDITDPYIRQFYQCRNLMELLEVILRHFDYRVPEIQVHLLTAPDDFPDSKQTYYLDQIADATRPMGLNFTYELDESHTIHARHVRINCQWDVMLDRGLDIWQRFDAGDAFCVEAGMPEFRRVKQFEVVYRRLRKDR</sequence>
<dbReference type="Proteomes" id="UP000469325">
    <property type="component" value="Unassembled WGS sequence"/>
</dbReference>
<feature type="region of interest" description="Disordered" evidence="1">
    <location>
        <begin position="537"/>
        <end position="557"/>
    </location>
</feature>
<evidence type="ECO:0000313" key="4">
    <source>
        <dbReference type="EMBL" id="MST73263.1"/>
    </source>
</evidence>
<organism evidence="4 5">
    <name type="scientific">Olsenella porci</name>
    <dbReference type="NCBI Taxonomy" id="2652279"/>
    <lineage>
        <taxon>Bacteria</taxon>
        <taxon>Bacillati</taxon>
        <taxon>Actinomycetota</taxon>
        <taxon>Coriobacteriia</taxon>
        <taxon>Coriobacteriales</taxon>
        <taxon>Atopobiaceae</taxon>
        <taxon>Olsenella</taxon>
    </lineage>
</organism>
<dbReference type="AlphaFoldDB" id="A0A6N7XG58"/>
<accession>A0A6N7XG58</accession>
<keyword evidence="4" id="KW-0645">Protease</keyword>
<dbReference type="Pfam" id="PF13337">
    <property type="entry name" value="BrxL_ATPase"/>
    <property type="match status" value="1"/>
</dbReference>
<dbReference type="InterPro" id="IPR032341">
    <property type="entry name" value="MITD1_C"/>
</dbReference>
<evidence type="ECO:0000256" key="1">
    <source>
        <dbReference type="SAM" id="MobiDB-lite"/>
    </source>
</evidence>
<dbReference type="Pfam" id="PF16565">
    <property type="entry name" value="MIT_C"/>
    <property type="match status" value="1"/>
</dbReference>
<keyword evidence="4" id="KW-0378">Hydrolase</keyword>
<feature type="domain" description="MITD1 C-terminal phospholipase D-like" evidence="2">
    <location>
        <begin position="572"/>
        <end position="717"/>
    </location>
</feature>
<comment type="caution">
    <text evidence="4">The sequence shown here is derived from an EMBL/GenBank/DDBJ whole genome shotgun (WGS) entry which is preliminary data.</text>
</comment>
<evidence type="ECO:0000259" key="2">
    <source>
        <dbReference type="Pfam" id="PF16565"/>
    </source>
</evidence>
<dbReference type="Pfam" id="PF20442">
    <property type="entry name" value="BrxL_N"/>
    <property type="match status" value="1"/>
</dbReference>
<dbReference type="InterPro" id="IPR038113">
    <property type="entry name" value="MITD1_C_sf"/>
</dbReference>
<reference evidence="4 5" key="1">
    <citation type="submission" date="2019-08" db="EMBL/GenBank/DDBJ databases">
        <title>In-depth cultivation of the pig gut microbiome towards novel bacterial diversity and tailored functional studies.</title>
        <authorList>
            <person name="Wylensek D."/>
            <person name="Hitch T.C.A."/>
            <person name="Clavel T."/>
        </authorList>
    </citation>
    <scope>NUCLEOTIDE SEQUENCE [LARGE SCALE GENOMIC DNA]</scope>
    <source>
        <strain evidence="4 5">CA-Schmier-601-WT-1</strain>
    </source>
</reference>
<feature type="compositionally biased region" description="Low complexity" evidence="1">
    <location>
        <begin position="537"/>
        <end position="555"/>
    </location>
</feature>
<keyword evidence="5" id="KW-1185">Reference proteome</keyword>
<name>A0A6N7XG58_9ACTN</name>
<evidence type="ECO:0000313" key="5">
    <source>
        <dbReference type="Proteomes" id="UP000469325"/>
    </source>
</evidence>
<dbReference type="Gene3D" id="3.30.870.30">
    <property type="entry name" value="MITD, C-terminal phospholipase D-like domain"/>
    <property type="match status" value="1"/>
</dbReference>